<sequence>MDQFISWAKAGMVAAWLIMLVNLIFPWPQPYSLALQILLQITLAAHLAYCAGFRVRQGKPQPWSVYQQLMMYGLFALIEWNRASKRRP</sequence>
<reference evidence="3" key="1">
    <citation type="journal article" date="2019" name="Int. J. Syst. Evol. Microbiol.">
        <title>The Global Catalogue of Microorganisms (GCM) 10K type strain sequencing project: providing services to taxonomists for standard genome sequencing and annotation.</title>
        <authorList>
            <consortium name="The Broad Institute Genomics Platform"/>
            <consortium name="The Broad Institute Genome Sequencing Center for Infectious Disease"/>
            <person name="Wu L."/>
            <person name="Ma J."/>
        </authorList>
    </citation>
    <scope>NUCLEOTIDE SEQUENCE [LARGE SCALE GENOMIC DNA]</scope>
    <source>
        <strain evidence="3">JCM 18401</strain>
    </source>
</reference>
<dbReference type="Pfam" id="PF06611">
    <property type="entry name" value="DUF1145"/>
    <property type="match status" value="1"/>
</dbReference>
<keyword evidence="1" id="KW-1133">Transmembrane helix</keyword>
<evidence type="ECO:0000313" key="2">
    <source>
        <dbReference type="EMBL" id="GAA4878449.1"/>
    </source>
</evidence>
<dbReference type="Proteomes" id="UP001499988">
    <property type="component" value="Unassembled WGS sequence"/>
</dbReference>
<dbReference type="EMBL" id="BAABJZ010000013">
    <property type="protein sequence ID" value="GAA4878449.1"/>
    <property type="molecule type" value="Genomic_DNA"/>
</dbReference>
<dbReference type="RefSeq" id="WP_345334036.1">
    <property type="nucleotide sequence ID" value="NZ_BAABJZ010000013.1"/>
</dbReference>
<evidence type="ECO:0000256" key="1">
    <source>
        <dbReference type="SAM" id="Phobius"/>
    </source>
</evidence>
<evidence type="ECO:0000313" key="3">
    <source>
        <dbReference type="Proteomes" id="UP001499988"/>
    </source>
</evidence>
<accession>A0ABP9EJL8</accession>
<keyword evidence="3" id="KW-1185">Reference proteome</keyword>
<dbReference type="PANTHER" id="PTHR38775:SF1">
    <property type="entry name" value="INNER MEMBRANE PROTEIN"/>
    <property type="match status" value="1"/>
</dbReference>
<protein>
    <recommendedName>
        <fullName evidence="4">DUF1145 domain-containing protein</fullName>
    </recommendedName>
</protein>
<feature type="transmembrane region" description="Helical" evidence="1">
    <location>
        <begin position="31"/>
        <end position="51"/>
    </location>
</feature>
<gene>
    <name evidence="2" type="ORF">GCM10023333_10020</name>
</gene>
<dbReference type="PANTHER" id="PTHR38775">
    <property type="entry name" value="INNER MEMBRANE PROTEIN-RELATED"/>
    <property type="match status" value="1"/>
</dbReference>
<keyword evidence="1" id="KW-0472">Membrane</keyword>
<evidence type="ECO:0008006" key="4">
    <source>
        <dbReference type="Google" id="ProtNLM"/>
    </source>
</evidence>
<feature type="transmembrane region" description="Helical" evidence="1">
    <location>
        <begin position="7"/>
        <end position="25"/>
    </location>
</feature>
<comment type="caution">
    <text evidence="2">The sequence shown here is derived from an EMBL/GenBank/DDBJ whole genome shotgun (WGS) entry which is preliminary data.</text>
</comment>
<organism evidence="2 3">
    <name type="scientific">Ferrimonas pelagia</name>
    <dbReference type="NCBI Taxonomy" id="1177826"/>
    <lineage>
        <taxon>Bacteria</taxon>
        <taxon>Pseudomonadati</taxon>
        <taxon>Pseudomonadota</taxon>
        <taxon>Gammaproteobacteria</taxon>
        <taxon>Alteromonadales</taxon>
        <taxon>Ferrimonadaceae</taxon>
        <taxon>Ferrimonas</taxon>
    </lineage>
</organism>
<keyword evidence="1" id="KW-0812">Transmembrane</keyword>
<dbReference type="InterPro" id="IPR009525">
    <property type="entry name" value="DUF1145"/>
</dbReference>
<proteinExistence type="predicted"/>
<name>A0ABP9EJL8_9GAMM</name>